<evidence type="ECO:0000313" key="2">
    <source>
        <dbReference type="EMBL" id="CAD9228919.1"/>
    </source>
</evidence>
<accession>A0A7S1T8T4</accession>
<gene>
    <name evidence="2" type="ORF">CCAE0312_LOCUS1901</name>
</gene>
<proteinExistence type="predicted"/>
<dbReference type="EMBL" id="HBGH01003499">
    <property type="protein sequence ID" value="CAD9228919.1"/>
    <property type="molecule type" value="Transcribed_RNA"/>
</dbReference>
<dbReference type="AlphaFoldDB" id="A0A7S1T8T4"/>
<keyword evidence="1" id="KW-0472">Membrane</keyword>
<sequence length="309" mass="34956">MESERFDKDPSHRGFYPQFFRGLGSGARGLALFVKSGELRGVVRRAVGQTLNTQIAVLAAASAVFLILRRNDEHSWKRFLVMAWKWSRILSSGMIFLMEKKYHSMGAVFDAAVHEKSPGLAAVLEQTPRVHVAGERRRKLYRFFRILGFRCAILIMSWLPGLKMVAQPALKFAMTFPILGAKVAAGFAALVIATEWMEDSVLDEVFIEITEAVIDAYDFGKDSLRYYIHRLPSLATRDYFLNRYQGYITGMGFCYSLLMQIPILGVPFALIGECGAAELLVELLERNRLKTHGRVELLGEELVDTRKHD</sequence>
<protein>
    <submittedName>
        <fullName evidence="2">Uncharacterized protein</fullName>
    </submittedName>
</protein>
<keyword evidence="1" id="KW-0812">Transmembrane</keyword>
<evidence type="ECO:0000256" key="1">
    <source>
        <dbReference type="SAM" id="Phobius"/>
    </source>
</evidence>
<keyword evidence="1" id="KW-1133">Transmembrane helix</keyword>
<organism evidence="2">
    <name type="scientific">Compsopogon caeruleus</name>
    <dbReference type="NCBI Taxonomy" id="31354"/>
    <lineage>
        <taxon>Eukaryota</taxon>
        <taxon>Rhodophyta</taxon>
        <taxon>Compsopogonophyceae</taxon>
        <taxon>Compsopogonales</taxon>
        <taxon>Compsopogonaceae</taxon>
        <taxon>Compsopogon</taxon>
    </lineage>
</organism>
<reference evidence="2" key="1">
    <citation type="submission" date="2021-01" db="EMBL/GenBank/DDBJ databases">
        <authorList>
            <person name="Corre E."/>
            <person name="Pelletier E."/>
            <person name="Niang G."/>
            <person name="Scheremetjew M."/>
            <person name="Finn R."/>
            <person name="Kale V."/>
            <person name="Holt S."/>
            <person name="Cochrane G."/>
            <person name="Meng A."/>
            <person name="Brown T."/>
            <person name="Cohen L."/>
        </authorList>
    </citation>
    <scope>NUCLEOTIDE SEQUENCE</scope>
    <source>
        <strain evidence="2">SAG 36.94</strain>
    </source>
</reference>
<feature type="transmembrane region" description="Helical" evidence="1">
    <location>
        <begin position="51"/>
        <end position="68"/>
    </location>
</feature>
<feature type="transmembrane region" description="Helical" evidence="1">
    <location>
        <begin position="172"/>
        <end position="193"/>
    </location>
</feature>
<name>A0A7S1T8T4_9RHOD</name>
<feature type="transmembrane region" description="Helical" evidence="1">
    <location>
        <begin position="143"/>
        <end position="160"/>
    </location>
</feature>